<comment type="caution">
    <text evidence="1">The sequence shown here is derived from an EMBL/GenBank/DDBJ whole genome shotgun (WGS) entry which is preliminary data.</text>
</comment>
<evidence type="ECO:0000313" key="1">
    <source>
        <dbReference type="EMBL" id="KAK7048083.1"/>
    </source>
</evidence>
<dbReference type="EMBL" id="JAWWNJ010000009">
    <property type="protein sequence ID" value="KAK7048083.1"/>
    <property type="molecule type" value="Genomic_DNA"/>
</dbReference>
<protein>
    <submittedName>
        <fullName evidence="1">Uncharacterized protein</fullName>
    </submittedName>
</protein>
<reference evidence="1 2" key="1">
    <citation type="journal article" date="2024" name="J Genomics">
        <title>Draft genome sequencing and assembly of Favolaschia claudopus CIRM-BRFM 2984 isolated from oak limbs.</title>
        <authorList>
            <person name="Navarro D."/>
            <person name="Drula E."/>
            <person name="Chaduli D."/>
            <person name="Cazenave R."/>
            <person name="Ahrendt S."/>
            <person name="Wang J."/>
            <person name="Lipzen A."/>
            <person name="Daum C."/>
            <person name="Barry K."/>
            <person name="Grigoriev I.V."/>
            <person name="Favel A."/>
            <person name="Rosso M.N."/>
            <person name="Martin F."/>
        </authorList>
    </citation>
    <scope>NUCLEOTIDE SEQUENCE [LARGE SCALE GENOMIC DNA]</scope>
    <source>
        <strain evidence="1 2">CIRM-BRFM 2984</strain>
    </source>
</reference>
<keyword evidence="2" id="KW-1185">Reference proteome</keyword>
<evidence type="ECO:0000313" key="2">
    <source>
        <dbReference type="Proteomes" id="UP001362999"/>
    </source>
</evidence>
<dbReference type="InterPro" id="IPR032675">
    <property type="entry name" value="LRR_dom_sf"/>
</dbReference>
<proteinExistence type="predicted"/>
<dbReference type="AlphaFoldDB" id="A0AAW0DAE3"/>
<gene>
    <name evidence="1" type="ORF">R3P38DRAFT_3617743</name>
</gene>
<accession>A0AAW0DAE3</accession>
<dbReference type="Proteomes" id="UP001362999">
    <property type="component" value="Unassembled WGS sequence"/>
</dbReference>
<organism evidence="1 2">
    <name type="scientific">Favolaschia claudopus</name>
    <dbReference type="NCBI Taxonomy" id="2862362"/>
    <lineage>
        <taxon>Eukaryota</taxon>
        <taxon>Fungi</taxon>
        <taxon>Dikarya</taxon>
        <taxon>Basidiomycota</taxon>
        <taxon>Agaricomycotina</taxon>
        <taxon>Agaricomycetes</taxon>
        <taxon>Agaricomycetidae</taxon>
        <taxon>Agaricales</taxon>
        <taxon>Marasmiineae</taxon>
        <taxon>Mycenaceae</taxon>
        <taxon>Favolaschia</taxon>
    </lineage>
</organism>
<feature type="non-terminal residue" evidence="1">
    <location>
        <position position="1"/>
    </location>
</feature>
<name>A0AAW0DAE3_9AGAR</name>
<dbReference type="SUPFAM" id="SSF52047">
    <property type="entry name" value="RNI-like"/>
    <property type="match status" value="1"/>
</dbReference>
<sequence length="330" mass="36937">AQAVLDLLLSTAPRWETLEVRDQPFILSALAKLPADTLKQLRTVQLGGGSDGQSEPASAFLCAPLLREITLSIAPRTEDFPMPWAQLTHLTLTDPRLHICIGILVQCTSLVYAKIDAETDEETGISSSIEEVVTLPQLQTFFLSALGTQIAPCLQSLALPGLTKLMVRHYSSENLQWTSAASIVFPQFLRRSQSIQYFSLSFCDLNSRQLHDILLHLPSLTQLRLFSCEYCIDDFLLGALKYSPDVAVHLVPRLRKLELQSVDDSFTEDVLYSMICSRWWTADDLSTLAAPPPVAPWECMDLWRGDECYSPFSRSFQAKIKQLKAQGFQV</sequence>
<feature type="non-terminal residue" evidence="1">
    <location>
        <position position="330"/>
    </location>
</feature>
<dbReference type="Gene3D" id="3.80.10.10">
    <property type="entry name" value="Ribonuclease Inhibitor"/>
    <property type="match status" value="1"/>
</dbReference>